<proteinExistence type="predicted"/>
<accession>A0A8J4BW67</accession>
<comment type="caution">
    <text evidence="1">The sequence shown here is derived from an EMBL/GenBank/DDBJ whole genome shotgun (WGS) entry which is preliminary data.</text>
</comment>
<dbReference type="AlphaFoldDB" id="A0A8J4BW67"/>
<gene>
    <name evidence="1" type="ORF">Vretifemale_165</name>
</gene>
<protein>
    <submittedName>
        <fullName evidence="1">Uncharacterized protein</fullName>
    </submittedName>
</protein>
<evidence type="ECO:0000313" key="2">
    <source>
        <dbReference type="Proteomes" id="UP000747110"/>
    </source>
</evidence>
<dbReference type="EMBL" id="BNCP01000001">
    <property type="protein sequence ID" value="GIL69205.1"/>
    <property type="molecule type" value="Genomic_DNA"/>
</dbReference>
<name>A0A8J4BW67_9CHLO</name>
<dbReference type="OrthoDB" id="10654139at2759"/>
<feature type="non-terminal residue" evidence="1">
    <location>
        <position position="249"/>
    </location>
</feature>
<keyword evidence="2" id="KW-1185">Reference proteome</keyword>
<dbReference type="Proteomes" id="UP000747110">
    <property type="component" value="Unassembled WGS sequence"/>
</dbReference>
<sequence length="249" mass="26045">DRDKALERLRVDVADLEESRSLYRAQVAHHLSTSATTTITTTTTTTTATISSVNPENPYMASIHAPVPSSRTSGHNHLPVARTNSPKVNTNVSSAAAITDDTMAATAPSPSTEVLSLLPAIDASISMPSAMIPECTQLNKSSSLSSSSPLQEQQPAARCVSDDECTKASGQPLPDQPTQLLIKTRSNYHMPKLLLDQSQPQLNPAGKLAPMGVQPPPLPQAPLSLKTVVSSAIADVAAAAAEHVTASAD</sequence>
<organism evidence="1 2">
    <name type="scientific">Volvox reticuliferus</name>
    <dbReference type="NCBI Taxonomy" id="1737510"/>
    <lineage>
        <taxon>Eukaryota</taxon>
        <taxon>Viridiplantae</taxon>
        <taxon>Chlorophyta</taxon>
        <taxon>core chlorophytes</taxon>
        <taxon>Chlorophyceae</taxon>
        <taxon>CS clade</taxon>
        <taxon>Chlamydomonadales</taxon>
        <taxon>Volvocaceae</taxon>
        <taxon>Volvox</taxon>
    </lineage>
</organism>
<feature type="non-terminal residue" evidence="1">
    <location>
        <position position="1"/>
    </location>
</feature>
<reference evidence="1" key="1">
    <citation type="journal article" date="2021" name="Proc. Natl. Acad. Sci. U.S.A.">
        <title>Three genomes in the algal genus Volvox reveal the fate of a haploid sex-determining region after a transition to homothallism.</title>
        <authorList>
            <person name="Yamamoto K."/>
            <person name="Hamaji T."/>
            <person name="Kawai-Toyooka H."/>
            <person name="Matsuzaki R."/>
            <person name="Takahashi F."/>
            <person name="Nishimura Y."/>
            <person name="Kawachi M."/>
            <person name="Noguchi H."/>
            <person name="Minakuchi Y."/>
            <person name="Umen J.G."/>
            <person name="Toyoda A."/>
            <person name="Nozaki H."/>
        </authorList>
    </citation>
    <scope>NUCLEOTIDE SEQUENCE</scope>
    <source>
        <strain evidence="1">NIES-3786</strain>
    </source>
</reference>
<evidence type="ECO:0000313" key="1">
    <source>
        <dbReference type="EMBL" id="GIL69205.1"/>
    </source>
</evidence>